<dbReference type="GO" id="GO:0005737">
    <property type="term" value="C:cytoplasm"/>
    <property type="evidence" value="ECO:0007669"/>
    <property type="project" value="InterPro"/>
</dbReference>
<dbReference type="RefSeq" id="XP_056039290.1">
    <property type="nucleotide sequence ID" value="XM_056183411.1"/>
</dbReference>
<dbReference type="GO" id="GO:0004309">
    <property type="term" value="F:exopolyphosphatase activity"/>
    <property type="evidence" value="ECO:0007669"/>
    <property type="project" value="TreeGrafter"/>
</dbReference>
<evidence type="ECO:0000256" key="1">
    <source>
        <dbReference type="ARBA" id="ARBA00001936"/>
    </source>
</evidence>
<dbReference type="InterPro" id="IPR038763">
    <property type="entry name" value="DHH_sf"/>
</dbReference>
<dbReference type="SUPFAM" id="SSF64182">
    <property type="entry name" value="DHH phosphoesterases"/>
    <property type="match status" value="1"/>
</dbReference>
<dbReference type="Gene3D" id="3.90.1640.10">
    <property type="entry name" value="inorganic pyrophosphatase (n-terminal core)"/>
    <property type="match status" value="1"/>
</dbReference>
<dbReference type="SMART" id="SM01131">
    <property type="entry name" value="DHHA2"/>
    <property type="match status" value="1"/>
</dbReference>
<accession>A0AAF0AXS8</accession>
<dbReference type="InterPro" id="IPR004097">
    <property type="entry name" value="DHHA2"/>
</dbReference>
<dbReference type="PANTHER" id="PTHR12112:SF39">
    <property type="entry name" value="EG:152A3.5 PROTEIN (FBGN0003116_PN PROTEIN)"/>
    <property type="match status" value="1"/>
</dbReference>
<dbReference type="KEGG" id="som:SOMG_04631"/>
<evidence type="ECO:0000313" key="7">
    <source>
        <dbReference type="Proteomes" id="UP001212411"/>
    </source>
</evidence>
<comment type="cofactor">
    <cofactor evidence="1">
        <name>Mn(2+)</name>
        <dbReference type="ChEBI" id="CHEBI:29035"/>
    </cofactor>
</comment>
<evidence type="ECO:0000256" key="2">
    <source>
        <dbReference type="ARBA" id="ARBA00022723"/>
    </source>
</evidence>
<dbReference type="PANTHER" id="PTHR12112">
    <property type="entry name" value="BNIP - RELATED"/>
    <property type="match status" value="1"/>
</dbReference>
<dbReference type="Pfam" id="PF02833">
    <property type="entry name" value="DHHA2"/>
    <property type="match status" value="1"/>
</dbReference>
<organism evidence="6 7">
    <name type="scientific">Schizosaccharomyces osmophilus</name>
    <dbReference type="NCBI Taxonomy" id="2545709"/>
    <lineage>
        <taxon>Eukaryota</taxon>
        <taxon>Fungi</taxon>
        <taxon>Dikarya</taxon>
        <taxon>Ascomycota</taxon>
        <taxon>Taphrinomycotina</taxon>
        <taxon>Schizosaccharomycetes</taxon>
        <taxon>Schizosaccharomycetales</taxon>
        <taxon>Schizosaccharomycetaceae</taxon>
        <taxon>Schizosaccharomyces</taxon>
    </lineage>
</organism>
<sequence>MSVPSKLAKLLETNYKQYSHVVSDISASLQTKKLTFVSGNESADLDSCATSIIYAYFLQHKLRERCVVPFFNIPKNELRLRPELVYLLDMLKIRTDNILFLNEIAAVPERFSSSPIHLIDHNTLDRKEVCKFEESVEGIIDHHKDEGNHLNANPRIIKECGSCSTLVIQYYMDILSSLHKTEETRMEAEDIAVLALGPVLVDTGNLKNEKTTDTDVEVANQLFQFVPSGWNRDEFFSSLKEKKGTYKGFSFMDLLHRDLKQYAPGNVSISYPSIGKGIDWIEEKRSNWQQELKEFAETKQADLVIVGLSLSKKEEFRRQMILYKRTKQGESFADQFLEKNENSLGLEFLKNVEGHTISVFNQRNSAASRKKVVPMIMDSI</sequence>
<dbReference type="InterPro" id="IPR038222">
    <property type="entry name" value="DHHA2_dom_sf"/>
</dbReference>
<keyword evidence="4" id="KW-0464">Manganese</keyword>
<evidence type="ECO:0000259" key="5">
    <source>
        <dbReference type="SMART" id="SM01131"/>
    </source>
</evidence>
<protein>
    <submittedName>
        <fullName evidence="6">Exopolyphosphatase, prune Ppx1</fullName>
    </submittedName>
</protein>
<keyword evidence="3" id="KW-0378">Hydrolase</keyword>
<keyword evidence="7" id="KW-1185">Reference proteome</keyword>
<proteinExistence type="predicted"/>
<dbReference type="InterPro" id="IPR001667">
    <property type="entry name" value="DDH_dom"/>
</dbReference>
<dbReference type="Gene3D" id="3.10.310.20">
    <property type="entry name" value="DHHA2 domain"/>
    <property type="match status" value="1"/>
</dbReference>
<evidence type="ECO:0000313" key="6">
    <source>
        <dbReference type="EMBL" id="WBW75047.1"/>
    </source>
</evidence>
<evidence type="ECO:0000256" key="4">
    <source>
        <dbReference type="ARBA" id="ARBA00023211"/>
    </source>
</evidence>
<gene>
    <name evidence="6" type="primary">ppx1</name>
    <name evidence="6" type="ORF">SOMG_04631</name>
</gene>
<dbReference type="GO" id="GO:0046872">
    <property type="term" value="F:metal ion binding"/>
    <property type="evidence" value="ECO:0007669"/>
    <property type="project" value="UniProtKB-KW"/>
</dbReference>
<dbReference type="GeneID" id="80878100"/>
<dbReference type="Pfam" id="PF01368">
    <property type="entry name" value="DHH"/>
    <property type="match status" value="1"/>
</dbReference>
<feature type="domain" description="DHHA2" evidence="5">
    <location>
        <begin position="236"/>
        <end position="380"/>
    </location>
</feature>
<dbReference type="AlphaFoldDB" id="A0AAF0AXS8"/>
<reference evidence="6 7" key="1">
    <citation type="journal article" date="2023" name="G3 (Bethesda)">
        <title>A high-quality reference genome for the fission yeast Schizosaccharomyces osmophilus.</title>
        <authorList>
            <person name="Jia G.S."/>
            <person name="Zhang W.C."/>
            <person name="Liang Y."/>
            <person name="Liu X.H."/>
            <person name="Rhind N."/>
            <person name="Pidoux A."/>
            <person name="Brysch-Herzberg M."/>
            <person name="Du L.L."/>
        </authorList>
    </citation>
    <scope>NUCLEOTIDE SEQUENCE [LARGE SCALE GENOMIC DNA]</scope>
    <source>
        <strain evidence="6 7">CBS 15793</strain>
    </source>
</reference>
<evidence type="ECO:0000256" key="3">
    <source>
        <dbReference type="ARBA" id="ARBA00022801"/>
    </source>
</evidence>
<keyword evidence="2" id="KW-0479">Metal-binding</keyword>
<dbReference type="Proteomes" id="UP001212411">
    <property type="component" value="Chromosome 3"/>
</dbReference>
<dbReference type="EMBL" id="CP115613">
    <property type="protein sequence ID" value="WBW75047.1"/>
    <property type="molecule type" value="Genomic_DNA"/>
</dbReference>
<name>A0AAF0AXS8_9SCHI</name>